<gene>
    <name evidence="3" type="ORF">PSRA_0607</name>
</gene>
<feature type="transmembrane region" description="Helical" evidence="2">
    <location>
        <begin position="154"/>
        <end position="173"/>
    </location>
</feature>
<feature type="compositionally biased region" description="Low complexity" evidence="1">
    <location>
        <begin position="43"/>
        <end position="61"/>
    </location>
</feature>
<keyword evidence="2" id="KW-1133">Transmembrane helix</keyword>
<evidence type="ECO:0000313" key="3">
    <source>
        <dbReference type="EMBL" id="OZG52418.1"/>
    </source>
</evidence>
<dbReference type="OrthoDB" id="9989432at2"/>
<sequence>MVEHTEKPDTEKPGGAPERTGSASDASSGASSATRHRRRTTHTPDAAAHAATAAPAAPGPQTAGLGKGMTMRVLLVQLVGYLCMAAMWFAPGVCTAYLSPSPWTALEAFVMLLLFTFTYPFPLRTPSTVAARVAAIAMGVGGVAFSFLDPLGVHWLRWVAALAAALVVGAFLYELLRSSRTRMIYSLSTTVMSGLVGLCGMGWCLLPQMHLWRICLQRNPLRAWCVVAGLVAAFVMLGWASVIWSRRISITDYVRVAVEPGRVIPGLRRVWLCWGLIPVLVFGAAVAVAAWFVVTA</sequence>
<evidence type="ECO:0000256" key="2">
    <source>
        <dbReference type="SAM" id="Phobius"/>
    </source>
</evidence>
<feature type="compositionally biased region" description="Basic and acidic residues" evidence="1">
    <location>
        <begin position="1"/>
        <end position="12"/>
    </location>
</feature>
<organism evidence="3 4">
    <name type="scientific">Pseudoscardovia radai</name>
    <dbReference type="NCBI Taxonomy" id="987066"/>
    <lineage>
        <taxon>Bacteria</taxon>
        <taxon>Bacillati</taxon>
        <taxon>Actinomycetota</taxon>
        <taxon>Actinomycetes</taxon>
        <taxon>Bifidobacteriales</taxon>
        <taxon>Bifidobacteriaceae</taxon>
        <taxon>Pseudoscardovia</taxon>
    </lineage>
</organism>
<protein>
    <submittedName>
        <fullName evidence="3">Uncharacterized protein</fullName>
    </submittedName>
</protein>
<evidence type="ECO:0000256" key="1">
    <source>
        <dbReference type="SAM" id="MobiDB-lite"/>
    </source>
</evidence>
<dbReference type="AlphaFoldDB" id="A0A261F001"/>
<dbReference type="EMBL" id="MWWR01000004">
    <property type="protein sequence ID" value="OZG52418.1"/>
    <property type="molecule type" value="Genomic_DNA"/>
</dbReference>
<keyword evidence="4" id="KW-1185">Reference proteome</keyword>
<dbReference type="RefSeq" id="WP_094660433.1">
    <property type="nucleotide sequence ID" value="NZ_MWWR01000004.1"/>
</dbReference>
<feature type="region of interest" description="Disordered" evidence="1">
    <location>
        <begin position="1"/>
        <end position="61"/>
    </location>
</feature>
<feature type="transmembrane region" description="Helical" evidence="2">
    <location>
        <begin position="221"/>
        <end position="245"/>
    </location>
</feature>
<evidence type="ECO:0000313" key="4">
    <source>
        <dbReference type="Proteomes" id="UP000216725"/>
    </source>
</evidence>
<feature type="transmembrane region" description="Helical" evidence="2">
    <location>
        <begin position="73"/>
        <end position="91"/>
    </location>
</feature>
<feature type="transmembrane region" description="Helical" evidence="2">
    <location>
        <begin position="103"/>
        <end position="122"/>
    </location>
</feature>
<proteinExistence type="predicted"/>
<keyword evidence="2" id="KW-0812">Transmembrane</keyword>
<feature type="transmembrane region" description="Helical" evidence="2">
    <location>
        <begin position="129"/>
        <end position="148"/>
    </location>
</feature>
<name>A0A261F001_9BIFI</name>
<keyword evidence="2" id="KW-0472">Membrane</keyword>
<dbReference type="Proteomes" id="UP000216725">
    <property type="component" value="Unassembled WGS sequence"/>
</dbReference>
<feature type="transmembrane region" description="Helical" evidence="2">
    <location>
        <begin position="271"/>
        <end position="294"/>
    </location>
</feature>
<feature type="transmembrane region" description="Helical" evidence="2">
    <location>
        <begin position="185"/>
        <end position="209"/>
    </location>
</feature>
<accession>A0A261F001</accession>
<comment type="caution">
    <text evidence="3">The sequence shown here is derived from an EMBL/GenBank/DDBJ whole genome shotgun (WGS) entry which is preliminary data.</text>
</comment>
<reference evidence="3 4" key="1">
    <citation type="journal article" date="2017" name="BMC Genomics">
        <title>Comparative genomic and phylogenomic analyses of the Bifidobacteriaceae family.</title>
        <authorList>
            <person name="Lugli G.A."/>
            <person name="Milani C."/>
            <person name="Turroni F."/>
            <person name="Duranti S."/>
            <person name="Mancabelli L."/>
            <person name="Mangifesta M."/>
            <person name="Ferrario C."/>
            <person name="Modesto M."/>
            <person name="Mattarelli P."/>
            <person name="Jiri K."/>
            <person name="van Sinderen D."/>
            <person name="Ventura M."/>
        </authorList>
    </citation>
    <scope>NUCLEOTIDE SEQUENCE [LARGE SCALE GENOMIC DNA]</scope>
    <source>
        <strain evidence="3 4">DSM 24742</strain>
    </source>
</reference>
<feature type="compositionally biased region" description="Low complexity" evidence="1">
    <location>
        <begin position="21"/>
        <end position="33"/>
    </location>
</feature>